<evidence type="ECO:0000256" key="16">
    <source>
        <dbReference type="ARBA" id="ARBA00083610"/>
    </source>
</evidence>
<dbReference type="SUPFAM" id="SSF57850">
    <property type="entry name" value="RING/U-box"/>
    <property type="match status" value="1"/>
</dbReference>
<feature type="region of interest" description="Disordered" evidence="17">
    <location>
        <begin position="1"/>
        <end position="120"/>
    </location>
</feature>
<dbReference type="AlphaFoldDB" id="A0A9P0CV37"/>
<evidence type="ECO:0000256" key="17">
    <source>
        <dbReference type="SAM" id="MobiDB-lite"/>
    </source>
</evidence>
<dbReference type="EMBL" id="OV651816">
    <property type="protein sequence ID" value="CAH1109977.1"/>
    <property type="molecule type" value="Genomic_DNA"/>
</dbReference>
<comment type="catalytic activity">
    <reaction evidence="1">
        <text>S-ubiquitinyl-[E2 ubiquitin-conjugating enzyme]-L-cysteine + [acceptor protein]-L-lysine = [E2 ubiquitin-conjugating enzyme]-L-cysteine + N(6)-ubiquitinyl-[acceptor protein]-L-lysine.</text>
        <dbReference type="EC" id="2.3.2.27"/>
    </reaction>
</comment>
<keyword evidence="10" id="KW-0833">Ubl conjugation pathway</keyword>
<proteinExistence type="inferred from homology"/>
<gene>
    <name evidence="19" type="ORF">PSYICH_LOCUS10568</name>
</gene>
<dbReference type="InterPro" id="IPR045132">
    <property type="entry name" value="UBE4"/>
</dbReference>
<feature type="compositionally biased region" description="Low complexity" evidence="17">
    <location>
        <begin position="16"/>
        <end position="44"/>
    </location>
</feature>
<comment type="subcellular location">
    <subcellularLocation>
        <location evidence="3">Cytoplasm</location>
    </subcellularLocation>
    <subcellularLocation>
        <location evidence="2">Nucleus</location>
    </subcellularLocation>
</comment>
<comment type="function">
    <text evidence="13">Ubiquitin-protein ligase that probably functions as an E3 ligase in conjunction with specific E1 and E2 ligases. May also function as an E4 ligase mediating the assembly of polyubiquitin chains on substrates ubiquitinated by another E3 ubiquitin ligase. May regulate myosin assembly in striated muscles together with STUB1 and VCP/p97 by targeting myosin chaperone UNC45B for proteasomal degradation.</text>
</comment>
<dbReference type="GO" id="GO:0000151">
    <property type="term" value="C:ubiquitin ligase complex"/>
    <property type="evidence" value="ECO:0007669"/>
    <property type="project" value="InterPro"/>
</dbReference>
<dbReference type="Gene3D" id="3.30.40.10">
    <property type="entry name" value="Zinc/RING finger domain, C3HC4 (zinc finger)"/>
    <property type="match status" value="1"/>
</dbReference>
<keyword evidence="8" id="KW-0597">Phosphoprotein</keyword>
<dbReference type="CDD" id="cd16658">
    <property type="entry name" value="RING-Ubox_UBE4B"/>
    <property type="match status" value="1"/>
</dbReference>
<evidence type="ECO:0000256" key="6">
    <source>
        <dbReference type="ARBA" id="ARBA00012483"/>
    </source>
</evidence>
<feature type="region of interest" description="Disordered" evidence="17">
    <location>
        <begin position="242"/>
        <end position="261"/>
    </location>
</feature>
<dbReference type="GO" id="GO:0005737">
    <property type="term" value="C:cytoplasm"/>
    <property type="evidence" value="ECO:0007669"/>
    <property type="project" value="UniProtKB-SubCell"/>
</dbReference>
<keyword evidence="11" id="KW-0007">Acetylation</keyword>
<dbReference type="GO" id="GO:0036503">
    <property type="term" value="P:ERAD pathway"/>
    <property type="evidence" value="ECO:0007669"/>
    <property type="project" value="InterPro"/>
</dbReference>
<dbReference type="Proteomes" id="UP001153636">
    <property type="component" value="Chromosome 4"/>
</dbReference>
<evidence type="ECO:0000256" key="15">
    <source>
        <dbReference type="ARBA" id="ARBA00081821"/>
    </source>
</evidence>
<evidence type="ECO:0000256" key="3">
    <source>
        <dbReference type="ARBA" id="ARBA00004496"/>
    </source>
</evidence>
<organism evidence="19 20">
    <name type="scientific">Psylliodes chrysocephalus</name>
    <dbReference type="NCBI Taxonomy" id="3402493"/>
    <lineage>
        <taxon>Eukaryota</taxon>
        <taxon>Metazoa</taxon>
        <taxon>Ecdysozoa</taxon>
        <taxon>Arthropoda</taxon>
        <taxon>Hexapoda</taxon>
        <taxon>Insecta</taxon>
        <taxon>Pterygota</taxon>
        <taxon>Neoptera</taxon>
        <taxon>Endopterygota</taxon>
        <taxon>Coleoptera</taxon>
        <taxon>Polyphaga</taxon>
        <taxon>Cucujiformia</taxon>
        <taxon>Chrysomeloidea</taxon>
        <taxon>Chrysomelidae</taxon>
        <taxon>Galerucinae</taxon>
        <taxon>Alticini</taxon>
        <taxon>Psylliodes</taxon>
    </lineage>
</organism>
<dbReference type="Pfam" id="PF10408">
    <property type="entry name" value="Ufd2P_core"/>
    <property type="match status" value="1"/>
</dbReference>
<dbReference type="GO" id="GO:0034450">
    <property type="term" value="F:ubiquitin-ubiquitin ligase activity"/>
    <property type="evidence" value="ECO:0007669"/>
    <property type="project" value="InterPro"/>
</dbReference>
<accession>A0A9P0CV37</accession>
<feature type="compositionally biased region" description="Basic and acidic residues" evidence="17">
    <location>
        <begin position="69"/>
        <end position="89"/>
    </location>
</feature>
<dbReference type="SMART" id="SM00504">
    <property type="entry name" value="Ubox"/>
    <property type="match status" value="1"/>
</dbReference>
<evidence type="ECO:0000256" key="12">
    <source>
        <dbReference type="ARBA" id="ARBA00023242"/>
    </source>
</evidence>
<keyword evidence="9" id="KW-0808">Transferase</keyword>
<dbReference type="PANTHER" id="PTHR13931:SF2">
    <property type="entry name" value="UBIQUITIN CONJUGATION FACTOR E4 B"/>
    <property type="match status" value="1"/>
</dbReference>
<evidence type="ECO:0000256" key="9">
    <source>
        <dbReference type="ARBA" id="ARBA00022679"/>
    </source>
</evidence>
<dbReference type="InterPro" id="IPR003613">
    <property type="entry name" value="Ubox_domain"/>
</dbReference>
<feature type="compositionally biased region" description="Polar residues" evidence="17">
    <location>
        <begin position="45"/>
        <end position="57"/>
    </location>
</feature>
<evidence type="ECO:0000313" key="20">
    <source>
        <dbReference type="Proteomes" id="UP001153636"/>
    </source>
</evidence>
<sequence>MSELTQEEIRRRRLARLTARESTSPSTSLSPPITPTSQSPINSPLIQISENFRSNVNPLEKPKQTPLDTDSKTADLEKKTGDVFKEPSKPIDINMPSSSKGRSRAPPQRSDSETSSIHMEVDDNISGADKISANTDIDSGFENMEVDDLDILKKDVQRKQISSTEISLQQLQSSVARVLHVTFKESLDAGLYLSETAKLLQETPSIPIRDLTSNAIMEIMFKFVKGENPFKNVPQPISDMCESASIESSPSNLSPSSSPTTGGCPIPLLTIKSNNNNNMDENISTLAMNFLMDSYNRVSVEERNNPKKSSVPPMSEVLTELRAQIIHYTTVVVQGSIINQDNKMNSPLLHPVLQQSIPRGFLTELISRIHTNENLFSKVFSPILQGLFKMMQQASIVGDEHRIPIQTLFELTDVRCGPRPICSLLIKQLQFIPAVCTPAAGREIVRCSFLGPFLNISVFAEDEPKVAEKFFSGNALSDKSLIQVLQSELENTRGLQHRIFHYLMANQDSRDPCLNYIAEVLKYNEKRSQLQTEERALAGDGFMLNLLSVLQFLSVKIKLNKVDFMYPFHPETLVNITNDTRLKFTSQEVADWIKEFGNAHEHQPPNFSTICWFLTLHCHHLSLLPALQKYQRRLRAIKDLQKLLDETAAAEVQWRNTPFASRNKQFIKRWKQQLKKLNKSKICADAGILDKNLIRRSLSFYTTVSEFLLSLMTNTPPGRDIPDLPLMGVSPTFFSMPEWYMEDIAEFLLFALQYFPNVIADNMEDIMITWLLVTVCSSSMIKNPYLVAKLVEVIFVILPTIQPRCEVLYSRLMNHTISQTILPSSLMKFYTDVETTGSSSEFYDKFSIRYHISLILKKMWSSPVHRQSLINESRSGLQFVKFVNMLMNDTTFLLDESLESLKRIHEVQELISDEEKWASLPSDQQQSRMRQLNSDERQCRSYLTLARETVDMFHYLTVDIKEPFLKPELVDRLASMLNFNLQQLCGRKCKDLKVRNPDKYGWEPRRLLSQLVDIYLHLDCDKFADALAGDERSFKKNLFEDAAARLERISIKTPVQIEQFRALATKACKKLEHNQKSDDWLADAPDEFKDPLMDTLMSDPVLLPSGQIMDRSVILRHLLNSNTDPFNRQVLTEEMLVPADDLKERIRVWKTEKASKSN</sequence>
<dbReference type="InterPro" id="IPR019474">
    <property type="entry name" value="Ub_conjug_fac_E4_core"/>
</dbReference>
<dbReference type="GO" id="GO:0005634">
    <property type="term" value="C:nucleus"/>
    <property type="evidence" value="ECO:0007669"/>
    <property type="project" value="UniProtKB-SubCell"/>
</dbReference>
<evidence type="ECO:0000259" key="18">
    <source>
        <dbReference type="PROSITE" id="PS51698"/>
    </source>
</evidence>
<dbReference type="OrthoDB" id="20295at2759"/>
<dbReference type="GO" id="GO:0006511">
    <property type="term" value="P:ubiquitin-dependent protein catabolic process"/>
    <property type="evidence" value="ECO:0007669"/>
    <property type="project" value="InterPro"/>
</dbReference>
<reference evidence="19" key="1">
    <citation type="submission" date="2022-01" db="EMBL/GenBank/DDBJ databases">
        <authorList>
            <person name="King R."/>
        </authorList>
    </citation>
    <scope>NUCLEOTIDE SEQUENCE</scope>
</reference>
<evidence type="ECO:0000313" key="19">
    <source>
        <dbReference type="EMBL" id="CAH1109977.1"/>
    </source>
</evidence>
<dbReference type="PROSITE" id="PS51698">
    <property type="entry name" value="U_BOX"/>
    <property type="match status" value="1"/>
</dbReference>
<evidence type="ECO:0000256" key="4">
    <source>
        <dbReference type="ARBA" id="ARBA00004906"/>
    </source>
</evidence>
<keyword evidence="7" id="KW-0963">Cytoplasm</keyword>
<evidence type="ECO:0000256" key="13">
    <source>
        <dbReference type="ARBA" id="ARBA00056267"/>
    </source>
</evidence>
<evidence type="ECO:0000256" key="14">
    <source>
        <dbReference type="ARBA" id="ARBA00072779"/>
    </source>
</evidence>
<feature type="domain" description="U-box" evidence="18">
    <location>
        <begin position="1083"/>
        <end position="1156"/>
    </location>
</feature>
<evidence type="ECO:0000256" key="10">
    <source>
        <dbReference type="ARBA" id="ARBA00022786"/>
    </source>
</evidence>
<dbReference type="EC" id="2.3.2.27" evidence="6"/>
<comment type="pathway">
    <text evidence="4">Protein modification; protein ubiquitination.</text>
</comment>
<keyword evidence="12" id="KW-0539">Nucleus</keyword>
<evidence type="ECO:0000256" key="1">
    <source>
        <dbReference type="ARBA" id="ARBA00000900"/>
    </source>
</evidence>
<evidence type="ECO:0000256" key="8">
    <source>
        <dbReference type="ARBA" id="ARBA00022553"/>
    </source>
</evidence>
<evidence type="ECO:0000256" key="5">
    <source>
        <dbReference type="ARBA" id="ARBA00007434"/>
    </source>
</evidence>
<evidence type="ECO:0000256" key="2">
    <source>
        <dbReference type="ARBA" id="ARBA00004123"/>
    </source>
</evidence>
<evidence type="ECO:0000256" key="7">
    <source>
        <dbReference type="ARBA" id="ARBA00022490"/>
    </source>
</evidence>
<feature type="compositionally biased region" description="Low complexity" evidence="17">
    <location>
        <begin position="243"/>
        <end position="259"/>
    </location>
</feature>
<keyword evidence="20" id="KW-1185">Reference proteome</keyword>
<dbReference type="FunFam" id="3.30.40.10:FF:000060">
    <property type="entry name" value="ubiquitin conjugation factor E4 B"/>
    <property type="match status" value="1"/>
</dbReference>
<comment type="similarity">
    <text evidence="5">Belongs to the ubiquitin conjugation factor E4 family.</text>
</comment>
<dbReference type="Pfam" id="PF04564">
    <property type="entry name" value="U-box"/>
    <property type="match status" value="1"/>
</dbReference>
<protein>
    <recommendedName>
        <fullName evidence="14">Ubiquitin conjugation factor E4 B</fullName>
        <ecNumber evidence="6">2.3.2.27</ecNumber>
    </recommendedName>
    <alternativeName>
        <fullName evidence="16">RING-type E3 ubiquitin transferase E4 B</fullName>
    </alternativeName>
    <alternativeName>
        <fullName evidence="15">Ubiquitin fusion degradation protein 2</fullName>
    </alternativeName>
</protein>
<dbReference type="InterPro" id="IPR013083">
    <property type="entry name" value="Znf_RING/FYVE/PHD"/>
</dbReference>
<name>A0A9P0CV37_9CUCU</name>
<evidence type="ECO:0000256" key="11">
    <source>
        <dbReference type="ARBA" id="ARBA00022990"/>
    </source>
</evidence>
<dbReference type="PANTHER" id="PTHR13931">
    <property type="entry name" value="UBIQUITINATION FACTOR E4"/>
    <property type="match status" value="1"/>
</dbReference>
<dbReference type="GO" id="GO:0000209">
    <property type="term" value="P:protein polyubiquitination"/>
    <property type="evidence" value="ECO:0007669"/>
    <property type="project" value="TreeGrafter"/>
</dbReference>